<name>A0A177KI69_9BACI</name>
<dbReference type="Proteomes" id="UP000077271">
    <property type="component" value="Unassembled WGS sequence"/>
</dbReference>
<evidence type="ECO:0000313" key="2">
    <source>
        <dbReference type="Proteomes" id="UP000077271"/>
    </source>
</evidence>
<evidence type="ECO:0000313" key="1">
    <source>
        <dbReference type="EMBL" id="OAH52814.1"/>
    </source>
</evidence>
<dbReference type="EMBL" id="LQWZ01000037">
    <property type="protein sequence ID" value="OAH52814.1"/>
    <property type="molecule type" value="Genomic_DNA"/>
</dbReference>
<evidence type="ECO:0008006" key="3">
    <source>
        <dbReference type="Google" id="ProtNLM"/>
    </source>
</evidence>
<dbReference type="AlphaFoldDB" id="A0A177KI69"/>
<gene>
    <name evidence="1" type="ORF">AWH48_13460</name>
</gene>
<sequence>MPFIESFHSSLKLEGFYTLKRESLLYFKVVQRINQYIHSFHHSEPRVVTVDKNRTYPIAVEELRKEKRGH</sequence>
<protein>
    <recommendedName>
        <fullName evidence="3">Integrase catalytic domain-containing protein</fullName>
    </recommendedName>
</protein>
<reference evidence="1 2" key="1">
    <citation type="submission" date="2016-01" db="EMBL/GenBank/DDBJ databases">
        <title>Investigation of taxonomic status of Bacillus aminovorans.</title>
        <authorList>
            <person name="Verma A."/>
            <person name="Pal Y."/>
            <person name="Krishnamurthi S."/>
        </authorList>
    </citation>
    <scope>NUCLEOTIDE SEQUENCE [LARGE SCALE GENOMIC DNA]</scope>
    <source>
        <strain evidence="1 2">DSM 4337</strain>
    </source>
</reference>
<proteinExistence type="predicted"/>
<organism evidence="1 2">
    <name type="scientific">Domibacillus aminovorans</name>
    <dbReference type="NCBI Taxonomy" id="29332"/>
    <lineage>
        <taxon>Bacteria</taxon>
        <taxon>Bacillati</taxon>
        <taxon>Bacillota</taxon>
        <taxon>Bacilli</taxon>
        <taxon>Bacillales</taxon>
        <taxon>Bacillaceae</taxon>
        <taxon>Domibacillus</taxon>
    </lineage>
</organism>
<accession>A0A177KI69</accession>
<comment type="caution">
    <text evidence="1">The sequence shown here is derived from an EMBL/GenBank/DDBJ whole genome shotgun (WGS) entry which is preliminary data.</text>
</comment>